<feature type="transmembrane region" description="Helical" evidence="1">
    <location>
        <begin position="39"/>
        <end position="59"/>
    </location>
</feature>
<keyword evidence="1" id="KW-0472">Membrane</keyword>
<keyword evidence="1" id="KW-1133">Transmembrane helix</keyword>
<reference evidence="2" key="1">
    <citation type="submission" date="2019-02" db="EMBL/GenBank/DDBJ databases">
        <authorList>
            <person name="Li S.-H."/>
        </authorList>
    </citation>
    <scope>NUCLEOTIDE SEQUENCE</scope>
    <source>
        <strain evidence="2">IMCC11814</strain>
    </source>
</reference>
<sequence>MTDPMSNKELRKFGFVTGGMLILFFMGLIPWIWDVSVPLWPLYAAGILASMALVWPASLGPVYTVWMKFAEALGWVNTRIILSVIFFLMFFPIGMVMRLFNDPMRRKLDETATSYRVESRLPKPENMERPF</sequence>
<gene>
    <name evidence="2" type="ORF">EYC82_05850</name>
</gene>
<dbReference type="EMBL" id="SHNO01000001">
    <property type="protein sequence ID" value="MCX2976871.1"/>
    <property type="molecule type" value="Genomic_DNA"/>
</dbReference>
<evidence type="ECO:0000256" key="1">
    <source>
        <dbReference type="SAM" id="Phobius"/>
    </source>
</evidence>
<comment type="caution">
    <text evidence="2">The sequence shown here is derived from an EMBL/GenBank/DDBJ whole genome shotgun (WGS) entry which is preliminary data.</text>
</comment>
<keyword evidence="3" id="KW-1185">Reference proteome</keyword>
<evidence type="ECO:0000313" key="3">
    <source>
        <dbReference type="Proteomes" id="UP001143304"/>
    </source>
</evidence>
<keyword evidence="1" id="KW-0812">Transmembrane</keyword>
<evidence type="ECO:0000313" key="2">
    <source>
        <dbReference type="EMBL" id="MCX2976871.1"/>
    </source>
</evidence>
<dbReference type="Proteomes" id="UP001143304">
    <property type="component" value="Unassembled WGS sequence"/>
</dbReference>
<feature type="transmembrane region" description="Helical" evidence="1">
    <location>
        <begin position="80"/>
        <end position="100"/>
    </location>
</feature>
<organism evidence="2 3">
    <name type="scientific">Candidatus Marimicrobium litorale</name>
    <dbReference type="NCBI Taxonomy" id="2518991"/>
    <lineage>
        <taxon>Bacteria</taxon>
        <taxon>Pseudomonadati</taxon>
        <taxon>Pseudomonadota</taxon>
        <taxon>Gammaproteobacteria</taxon>
        <taxon>Cellvibrionales</taxon>
        <taxon>Halieaceae</taxon>
        <taxon>Marimicrobium</taxon>
    </lineage>
</organism>
<proteinExistence type="predicted"/>
<protein>
    <submittedName>
        <fullName evidence="2">SxtJ</fullName>
    </submittedName>
</protein>
<dbReference type="InterPro" id="IPR045781">
    <property type="entry name" value="SxtJ"/>
</dbReference>
<dbReference type="RefSeq" id="WP_279248612.1">
    <property type="nucleotide sequence ID" value="NZ_SHNO01000001.1"/>
</dbReference>
<dbReference type="Pfam" id="PF19588">
    <property type="entry name" value="SxtJ"/>
    <property type="match status" value="1"/>
</dbReference>
<name>A0ABT3T3M0_9GAMM</name>
<accession>A0ABT3T3M0</accession>
<feature type="transmembrane region" description="Helical" evidence="1">
    <location>
        <begin position="12"/>
        <end position="33"/>
    </location>
</feature>